<dbReference type="Pfam" id="PF00782">
    <property type="entry name" value="DSPc"/>
    <property type="match status" value="1"/>
</dbReference>
<evidence type="ECO:0000256" key="3">
    <source>
        <dbReference type="ARBA" id="ARBA00022679"/>
    </source>
</evidence>
<dbReference type="PROSITE" id="PS50056">
    <property type="entry name" value="TYR_PHOSPHATASE_2"/>
    <property type="match status" value="1"/>
</dbReference>
<accession>A0A8J2W4R3</accession>
<protein>
    <recommendedName>
        <fullName evidence="10">mRNA-capping enzyme</fullName>
    </recommendedName>
    <domain>
        <recommendedName>
            <fullName evidence="10">mRNA 5'-triphosphate monophosphatase</fullName>
            <ecNumber evidence="10">3.6.1.74</ecNumber>
        </recommendedName>
        <alternativeName>
            <fullName evidence="10">mRNA 5'-phosphatase</fullName>
        </alternativeName>
    </domain>
    <domain>
        <recommendedName>
            <fullName evidence="10">mRNA guanylyltransferase</fullName>
            <ecNumber evidence="10">2.7.7.50</ecNumber>
        </recommendedName>
        <alternativeName>
            <fullName evidence="10">GTP--RNA guanylyltransferase</fullName>
            <shortName evidence="10">GTase</shortName>
        </alternativeName>
    </domain>
</protein>
<dbReference type="InterPro" id="IPR016130">
    <property type="entry name" value="Tyr_Pase_AS"/>
</dbReference>
<keyword evidence="4 10" id="KW-0548">Nucleotidyltransferase</keyword>
<comment type="subcellular location">
    <subcellularLocation>
        <location evidence="1 10">Nucleus</location>
    </subcellularLocation>
</comment>
<keyword evidence="10" id="KW-0378">Hydrolase</keyword>
<feature type="binding site" evidence="12">
    <location>
        <begin position="448"/>
        <end position="453"/>
    </location>
    <ligand>
        <name>GTP</name>
        <dbReference type="ChEBI" id="CHEBI:37565"/>
    </ligand>
</feature>
<evidence type="ECO:0000256" key="7">
    <source>
        <dbReference type="ARBA" id="ARBA00023134"/>
    </source>
</evidence>
<reference evidence="15" key="1">
    <citation type="submission" date="2021-09" db="EMBL/GenBank/DDBJ databases">
        <authorList>
            <person name="Martin H S."/>
        </authorList>
    </citation>
    <scope>NUCLEOTIDE SEQUENCE</scope>
</reference>
<dbReference type="InterPro" id="IPR012340">
    <property type="entry name" value="NA-bd_OB-fold"/>
</dbReference>
<dbReference type="Gene3D" id="2.40.50.140">
    <property type="entry name" value="Nucleic acid-binding proteins"/>
    <property type="match status" value="1"/>
</dbReference>
<dbReference type="GO" id="GO:0004484">
    <property type="term" value="F:mRNA guanylyltransferase activity"/>
    <property type="evidence" value="ECO:0007669"/>
    <property type="project" value="UniProtKB-UniRule"/>
</dbReference>
<evidence type="ECO:0000256" key="11">
    <source>
        <dbReference type="PIRSR" id="PIRSR036958-1"/>
    </source>
</evidence>
<dbReference type="SUPFAM" id="SSF50249">
    <property type="entry name" value="Nucleic acid-binding proteins"/>
    <property type="match status" value="1"/>
</dbReference>
<dbReference type="PROSITE" id="PS00383">
    <property type="entry name" value="TYR_PHOSPHATASE_1"/>
    <property type="match status" value="1"/>
</dbReference>
<evidence type="ECO:0000256" key="5">
    <source>
        <dbReference type="ARBA" id="ARBA00022741"/>
    </source>
</evidence>
<evidence type="ECO:0000256" key="12">
    <source>
        <dbReference type="PIRSR" id="PIRSR036958-3"/>
    </source>
</evidence>
<dbReference type="InterPro" id="IPR051029">
    <property type="entry name" value="mRNA_Capping_Enz/RNA_Phosphat"/>
</dbReference>
<dbReference type="PANTHER" id="PTHR10367">
    <property type="entry name" value="MRNA-CAPPING ENZYME"/>
    <property type="match status" value="1"/>
</dbReference>
<dbReference type="FunFam" id="3.90.190.10:FF:000040">
    <property type="entry name" value="mRNA-capping enzyme"/>
    <property type="match status" value="1"/>
</dbReference>
<comment type="caution">
    <text evidence="15">The sequence shown here is derived from an EMBL/GenBank/DDBJ whole genome shotgun (WGS) entry which is preliminary data.</text>
</comment>
<evidence type="ECO:0000256" key="4">
    <source>
        <dbReference type="ARBA" id="ARBA00022695"/>
    </source>
</evidence>
<organism evidence="15 16">
    <name type="scientific">Danaus chrysippus</name>
    <name type="common">African queen</name>
    <dbReference type="NCBI Taxonomy" id="151541"/>
    <lineage>
        <taxon>Eukaryota</taxon>
        <taxon>Metazoa</taxon>
        <taxon>Ecdysozoa</taxon>
        <taxon>Arthropoda</taxon>
        <taxon>Hexapoda</taxon>
        <taxon>Insecta</taxon>
        <taxon>Pterygota</taxon>
        <taxon>Neoptera</taxon>
        <taxon>Endopterygota</taxon>
        <taxon>Lepidoptera</taxon>
        <taxon>Glossata</taxon>
        <taxon>Ditrysia</taxon>
        <taxon>Papilionoidea</taxon>
        <taxon>Nymphalidae</taxon>
        <taxon>Danainae</taxon>
        <taxon>Danaini</taxon>
        <taxon>Danaina</taxon>
        <taxon>Danaus</taxon>
        <taxon>Anosia</taxon>
    </lineage>
</organism>
<comment type="similarity">
    <text evidence="10">In the N-terminal section; belongs to the non-receptor class of the protein-tyrosine phosphatase family.</text>
</comment>
<dbReference type="Pfam" id="PF03919">
    <property type="entry name" value="mRNA_cap_C"/>
    <property type="match status" value="1"/>
</dbReference>
<dbReference type="GO" id="GO:0004651">
    <property type="term" value="F:polynucleotide 5'-phosphatase activity"/>
    <property type="evidence" value="ECO:0007669"/>
    <property type="project" value="UniProtKB-UniRule"/>
</dbReference>
<evidence type="ECO:0000256" key="2">
    <source>
        <dbReference type="ARBA" id="ARBA00022664"/>
    </source>
</evidence>
<evidence type="ECO:0000313" key="15">
    <source>
        <dbReference type="EMBL" id="CAG9567481.1"/>
    </source>
</evidence>
<feature type="binding site" evidence="12">
    <location>
        <position position="218"/>
    </location>
    <ligand>
        <name>GTP</name>
        <dbReference type="ChEBI" id="CHEBI:37565"/>
    </ligand>
</feature>
<evidence type="ECO:0000256" key="13">
    <source>
        <dbReference type="SAM" id="MobiDB-lite"/>
    </source>
</evidence>
<keyword evidence="6 10" id="KW-0506">mRNA capping</keyword>
<dbReference type="FunFam" id="2.40.50.140:FF:000291">
    <property type="entry name" value="mRNA-capping enzyme"/>
    <property type="match status" value="1"/>
</dbReference>
<dbReference type="GO" id="GO:0005525">
    <property type="term" value="F:GTP binding"/>
    <property type="evidence" value="ECO:0007669"/>
    <property type="project" value="UniProtKB-UniRule"/>
</dbReference>
<keyword evidence="16" id="KW-1185">Reference proteome</keyword>
<comment type="catalytic activity">
    <reaction evidence="9">
        <text>a 5'-end diphospho-ribonucleoside in mRNA + GTP + H(+) = a 5'-end (5'-triphosphoguanosine)-ribonucleoside in mRNA + diphosphate</text>
        <dbReference type="Rhea" id="RHEA:67012"/>
        <dbReference type="Rhea" id="RHEA-COMP:17165"/>
        <dbReference type="Rhea" id="RHEA-COMP:17166"/>
        <dbReference type="ChEBI" id="CHEBI:15378"/>
        <dbReference type="ChEBI" id="CHEBI:33019"/>
        <dbReference type="ChEBI" id="CHEBI:37565"/>
        <dbReference type="ChEBI" id="CHEBI:167616"/>
        <dbReference type="ChEBI" id="CHEBI:167617"/>
        <dbReference type="EC" id="2.7.7.50"/>
    </reaction>
    <physiologicalReaction direction="left-to-right" evidence="9">
        <dbReference type="Rhea" id="RHEA:67013"/>
    </physiologicalReaction>
</comment>
<feature type="binding site" evidence="12">
    <location>
        <begin position="261"/>
        <end position="263"/>
    </location>
    <ligand>
        <name>GTP</name>
        <dbReference type="ChEBI" id="CHEBI:37565"/>
    </ligand>
</feature>
<dbReference type="InterPro" id="IPR001339">
    <property type="entry name" value="mRNA_cap_enzyme_adenylation"/>
</dbReference>
<keyword evidence="3 10" id="KW-0808">Transferase</keyword>
<dbReference type="EC" id="3.6.1.74" evidence="10"/>
<dbReference type="PANTHER" id="PTHR10367:SF17">
    <property type="entry name" value="MRNA-CAPPING ENZYME"/>
    <property type="match status" value="1"/>
</dbReference>
<dbReference type="InterPro" id="IPR029021">
    <property type="entry name" value="Prot-tyrosine_phosphatase-like"/>
</dbReference>
<keyword evidence="5 10" id="KW-0547">Nucleotide-binding</keyword>
<dbReference type="GO" id="GO:0005634">
    <property type="term" value="C:nucleus"/>
    <property type="evidence" value="ECO:0007669"/>
    <property type="project" value="UniProtKB-SubCell"/>
</dbReference>
<dbReference type="CDD" id="cd17664">
    <property type="entry name" value="Mce1_N"/>
    <property type="match status" value="1"/>
</dbReference>
<dbReference type="InterPro" id="IPR013846">
    <property type="entry name" value="mRNA_cap_enzyme_C"/>
</dbReference>
<dbReference type="Gene3D" id="4.10.87.10">
    <property type="entry name" value="mRNA Capping Enzyme, domain 3"/>
    <property type="match status" value="1"/>
</dbReference>
<gene>
    <name evidence="15" type="ORF">DCHRY22_LOCUS7736</name>
</gene>
<dbReference type="EMBL" id="CAKASE010000058">
    <property type="protein sequence ID" value="CAG9567481.1"/>
    <property type="molecule type" value="Genomic_DNA"/>
</dbReference>
<keyword evidence="2 10" id="KW-0507">mRNA processing</keyword>
<keyword evidence="8 10" id="KW-0539">Nucleus</keyword>
<dbReference type="InterPro" id="IPR017074">
    <property type="entry name" value="mRNA_cap_enz_bifunc"/>
</dbReference>
<dbReference type="InterPro" id="IPR000340">
    <property type="entry name" value="Dual-sp_phosphatase_cat-dom"/>
</dbReference>
<evidence type="ECO:0000256" key="8">
    <source>
        <dbReference type="ARBA" id="ARBA00023242"/>
    </source>
</evidence>
<dbReference type="GO" id="GO:0005524">
    <property type="term" value="F:ATP binding"/>
    <property type="evidence" value="ECO:0007669"/>
    <property type="project" value="InterPro"/>
</dbReference>
<evidence type="ECO:0000256" key="9">
    <source>
        <dbReference type="ARBA" id="ARBA00044624"/>
    </source>
</evidence>
<name>A0A8J2W4R3_9NEOP</name>
<dbReference type="SUPFAM" id="SSF56091">
    <property type="entry name" value="DNA ligase/mRNA capping enzyme, catalytic domain"/>
    <property type="match status" value="1"/>
</dbReference>
<dbReference type="GO" id="GO:0140818">
    <property type="term" value="F:mRNA 5'-triphosphate monophosphatase activity"/>
    <property type="evidence" value="ECO:0007669"/>
    <property type="project" value="UniProtKB-EC"/>
</dbReference>
<dbReference type="Gene3D" id="3.30.470.30">
    <property type="entry name" value="DNA ligase/mRNA capping enzyme"/>
    <property type="match status" value="1"/>
</dbReference>
<feature type="region of interest" description="Disordered" evidence="13">
    <location>
        <begin position="194"/>
        <end position="215"/>
    </location>
</feature>
<evidence type="ECO:0000313" key="16">
    <source>
        <dbReference type="Proteomes" id="UP000789524"/>
    </source>
</evidence>
<evidence type="ECO:0000259" key="14">
    <source>
        <dbReference type="PROSITE" id="PS50056"/>
    </source>
</evidence>
<dbReference type="Pfam" id="PF01331">
    <property type="entry name" value="mRNA_cap_enzyme"/>
    <property type="match status" value="1"/>
</dbReference>
<dbReference type="CDD" id="cd07895">
    <property type="entry name" value="Adenylation_mRNA_capping"/>
    <property type="match status" value="1"/>
</dbReference>
<sequence length="501" mass="58987">MSDQLPNRWLKCPRLSNKPISDKFVAFKTPLDSKFNHNVPEMYRFTPSMVFDYVKKYKRRLGLWIDLTNTSRFYDRAEVEQRGCIYKKLSCRGHGETPSVQQTKQFINVVSDFIEQNPNDLIGVHCTHGFNRTGFLLCAYMIMQEDCGVDFAILYFARERPPGIYKQDYIDELIKRFDNDFSMEAPMKPDWCDEEQIDYDDDDREGSSHSQSNSSKRRYMMLIEDEDAVYMIDRDNCIFQVENLKFPHNAKPRHLRNTLLDGEMVIDKVDGREKPRYLVYDIIRFEDINVGKDHFYPVRLLCIEKEIVNPRNRAIVSGHIRKELEPFSVIIKRFWDVRMAHSLLEEKFIRTLHHEPDGLIFQPSELPYTGGPCEHILKWKPSELNSIDFKLVIEKESGEGIVTKTQGNLYVGGSNIRFGCLPYNKTIKDLNNKIIECKLYNGQWVFMRERTDKSFPNSYTTAMAVKESILNPVTKEYLLDYIKYKSYGQSDRHQSKRPRLE</sequence>
<comment type="similarity">
    <text evidence="10">In the C-terminal section; belongs to the eukaryotic GTase family.</text>
</comment>
<dbReference type="EC" id="2.7.7.50" evidence="10"/>
<evidence type="ECO:0000256" key="1">
    <source>
        <dbReference type="ARBA" id="ARBA00004123"/>
    </source>
</evidence>
<feature type="active site" description="Phosphocysteine intermediate" evidence="11">
    <location>
        <position position="126"/>
    </location>
</feature>
<dbReference type="Proteomes" id="UP000789524">
    <property type="component" value="Unassembled WGS sequence"/>
</dbReference>
<dbReference type="SUPFAM" id="SSF52799">
    <property type="entry name" value="(Phosphotyrosine protein) phosphatases II"/>
    <property type="match status" value="1"/>
</dbReference>
<proteinExistence type="inferred from homology"/>
<feature type="binding site" evidence="12">
    <location>
        <position position="234"/>
    </location>
    <ligand>
        <name>GTP</name>
        <dbReference type="ChEBI" id="CHEBI:37565"/>
    </ligand>
</feature>
<feature type="domain" description="Tyrosine specific protein phosphatases" evidence="14">
    <location>
        <begin position="104"/>
        <end position="171"/>
    </location>
</feature>
<feature type="binding site" evidence="12">
    <location>
        <begin position="378"/>
        <end position="380"/>
    </location>
    <ligand>
        <name>GTP</name>
        <dbReference type="ChEBI" id="CHEBI:37565"/>
    </ligand>
</feature>
<dbReference type="Gene3D" id="3.90.190.10">
    <property type="entry name" value="Protein tyrosine phosphatase superfamily"/>
    <property type="match status" value="1"/>
</dbReference>
<dbReference type="PIRSF" id="PIRSF036958">
    <property type="entry name" value="mRNA_capping_HCE"/>
    <property type="match status" value="1"/>
</dbReference>
<comment type="function">
    <text evidence="10">Bifunctional mRNA-capping enzyme exhibiting RNA 5'-triphosphate monophosphatase activity in the N-terminal part and mRNA guanylyltransferase activity in the C-terminal part. Catalyzes the first two steps of cap formation: by removing the gamma-phosphate from the 5'-triphosphate end of nascent mRNA to yield a diphosphate end, and by transferring the GMP moiety of GTP to the 5'-diphosphate terminus of RNA via a covalent enzyme-GMP reaction intermediate.</text>
</comment>
<evidence type="ECO:0000256" key="10">
    <source>
        <dbReference type="PIRNR" id="PIRNR036958"/>
    </source>
</evidence>
<dbReference type="AlphaFoldDB" id="A0A8J2W4R3"/>
<keyword evidence="7 10" id="KW-0342">GTP-binding</keyword>
<dbReference type="OrthoDB" id="200924at2759"/>
<dbReference type="InterPro" id="IPR000387">
    <property type="entry name" value="Tyr_Pase_dom"/>
</dbReference>
<dbReference type="GO" id="GO:0004721">
    <property type="term" value="F:phosphoprotein phosphatase activity"/>
    <property type="evidence" value="ECO:0007669"/>
    <property type="project" value="UniProtKB-UniRule"/>
</dbReference>
<dbReference type="GO" id="GO:0006370">
    <property type="term" value="P:7-methylguanosine mRNA capping"/>
    <property type="evidence" value="ECO:0007669"/>
    <property type="project" value="UniProtKB-UniRule"/>
</dbReference>
<comment type="catalytic activity">
    <reaction evidence="10">
        <text>a 5'-end triphospho-ribonucleoside in mRNA + H2O = a 5'-end diphospho-ribonucleoside in mRNA + phosphate + H(+)</text>
        <dbReference type="Rhea" id="RHEA:67004"/>
        <dbReference type="Rhea" id="RHEA-COMP:17164"/>
        <dbReference type="Rhea" id="RHEA-COMP:17165"/>
        <dbReference type="ChEBI" id="CHEBI:15377"/>
        <dbReference type="ChEBI" id="CHEBI:15378"/>
        <dbReference type="ChEBI" id="CHEBI:43474"/>
        <dbReference type="ChEBI" id="CHEBI:167616"/>
        <dbReference type="ChEBI" id="CHEBI:167618"/>
        <dbReference type="EC" id="3.6.1.74"/>
    </reaction>
</comment>
<feature type="compositionally biased region" description="Acidic residues" evidence="13">
    <location>
        <begin position="194"/>
        <end position="204"/>
    </location>
</feature>
<evidence type="ECO:0000256" key="6">
    <source>
        <dbReference type="ARBA" id="ARBA00023042"/>
    </source>
</evidence>